<feature type="compositionally biased region" description="Basic and acidic residues" evidence="1">
    <location>
        <begin position="221"/>
        <end position="232"/>
    </location>
</feature>
<gene>
    <name evidence="3" type="ORF">UFOPK1493_02037</name>
</gene>
<dbReference type="EMBL" id="CAEZSR010000073">
    <property type="protein sequence ID" value="CAB4565123.1"/>
    <property type="molecule type" value="Genomic_DNA"/>
</dbReference>
<dbReference type="InterPro" id="IPR013320">
    <property type="entry name" value="ConA-like_dom_sf"/>
</dbReference>
<evidence type="ECO:0000313" key="3">
    <source>
        <dbReference type="EMBL" id="CAB4565123.1"/>
    </source>
</evidence>
<dbReference type="InterPro" id="IPR044060">
    <property type="entry name" value="Bacterial_rp_domain"/>
</dbReference>
<sequence length="253" mass="24957">MRRARKARESPGLTPAQVASTLIARSVTVSAGPLLQTLPRWPLTVARSGAGSGLVTSTGGAIDCGPSCSTVVDDGAAITLQATPSQGSRFLGWSGACTGPSAGCTVTVTDTTSVGAEFGPAACASVSASGRVGWWQGSGSTVGVSGPTLSGAVGYGPGFVGDGFVFDGSGSLSSTALPTVTDAITVMAWVRPSSMMRVQSVISRSRAAATLSPSSPSCDDDGGRGGMDHAAHTDFPTGPCGGRLVLASGSMGR</sequence>
<name>A0A6J6DSI6_9ZZZZ</name>
<feature type="region of interest" description="Disordered" evidence="1">
    <location>
        <begin position="206"/>
        <end position="234"/>
    </location>
</feature>
<reference evidence="3" key="1">
    <citation type="submission" date="2020-05" db="EMBL/GenBank/DDBJ databases">
        <authorList>
            <person name="Chiriac C."/>
            <person name="Salcher M."/>
            <person name="Ghai R."/>
            <person name="Kavagutti S V."/>
        </authorList>
    </citation>
    <scope>NUCLEOTIDE SEQUENCE</scope>
</reference>
<evidence type="ECO:0000259" key="2">
    <source>
        <dbReference type="Pfam" id="PF18998"/>
    </source>
</evidence>
<proteinExistence type="predicted"/>
<dbReference type="AlphaFoldDB" id="A0A6J6DSI6"/>
<evidence type="ECO:0000256" key="1">
    <source>
        <dbReference type="SAM" id="MobiDB-lite"/>
    </source>
</evidence>
<feature type="domain" description="Bacterial repeat" evidence="2">
    <location>
        <begin position="56"/>
        <end position="119"/>
    </location>
</feature>
<protein>
    <submittedName>
        <fullName evidence="3">Unannotated protein</fullName>
    </submittedName>
</protein>
<dbReference type="Pfam" id="PF18998">
    <property type="entry name" value="Flg_new_2"/>
    <property type="match status" value="1"/>
</dbReference>
<dbReference type="SUPFAM" id="SSF49899">
    <property type="entry name" value="Concanavalin A-like lectins/glucanases"/>
    <property type="match status" value="1"/>
</dbReference>
<accession>A0A6J6DSI6</accession>
<organism evidence="3">
    <name type="scientific">freshwater metagenome</name>
    <dbReference type="NCBI Taxonomy" id="449393"/>
    <lineage>
        <taxon>unclassified sequences</taxon>
        <taxon>metagenomes</taxon>
        <taxon>ecological metagenomes</taxon>
    </lineage>
</organism>